<name>A0AC61TI49_EDWTA</name>
<organism evidence="1 2">
    <name type="scientific">Edwardsiella tarda ATCC 15947 = NBRC 105688</name>
    <dbReference type="NCBI Taxonomy" id="667121"/>
    <lineage>
        <taxon>Bacteria</taxon>
        <taxon>Pseudomonadati</taxon>
        <taxon>Pseudomonadota</taxon>
        <taxon>Gammaproteobacteria</taxon>
        <taxon>Enterobacterales</taxon>
        <taxon>Hafniaceae</taxon>
        <taxon>Edwardsiella</taxon>
    </lineage>
</organism>
<evidence type="ECO:0000313" key="2">
    <source>
        <dbReference type="Proteomes" id="UP000245918"/>
    </source>
</evidence>
<proteinExistence type="predicted"/>
<sequence length="324" mass="35675">MTAINSPPLFRRGRILAGFAMCCRFSKNLGLRETINQAAGALQKEQNGADIPNKDKFTQAIGAGRAFGESISTGAGNWTTAQFIEWLTSKFAFDHPYWMCKCSWSYGNNKVITDTGCGDIQLAGCVIEVMGNRSAMTVRITTPTTTISNNAQFTYINHGSDYSPGWRRDYNTRNPQPAFALGKTGDTAVSDTGVAWNAPSGVYQANVPGASCLILHFNMGVGSCPAVQFKVNYRNGGIAYRSARDRAGFENGWIELMPATKTVQDIRFSTKESVWMWNGPGYNDQPPYVITGVANDNRDEFPDQIYRRALQKFINGTWYNVGGL</sequence>
<reference evidence="1" key="1">
    <citation type="submission" date="2021-09" db="EMBL/GenBank/DDBJ databases">
        <title>Comparative genomics of Edwardsiella genus reveals species-based diversity.</title>
        <authorList>
            <person name="Tekedar H.C."/>
            <person name="Kumru S."/>
            <person name="Waldbieser G.C."/>
            <person name="Reichley S.R."/>
            <person name="Lawrence M.L."/>
            <person name="Griffin M.J."/>
        </authorList>
    </citation>
    <scope>NUCLEOTIDE SEQUENCE</scope>
    <source>
        <strain evidence="1">ATCC 15947</strain>
    </source>
</reference>
<accession>A0AC61TI49</accession>
<evidence type="ECO:0000313" key="1">
    <source>
        <dbReference type="EMBL" id="UCQ00310.1"/>
    </source>
</evidence>
<protein>
    <submittedName>
        <fullName evidence="1">Phage tail protein</fullName>
    </submittedName>
</protein>
<gene>
    <name evidence="1" type="ORF">DCL27_00405</name>
</gene>
<dbReference type="EMBL" id="CP084506">
    <property type="protein sequence ID" value="UCQ00310.1"/>
    <property type="molecule type" value="Genomic_DNA"/>
</dbReference>
<keyword evidence="2" id="KW-1185">Reference proteome</keyword>
<dbReference type="Proteomes" id="UP000245918">
    <property type="component" value="Chromosome"/>
</dbReference>